<dbReference type="Gene3D" id="1.20.1720.10">
    <property type="entry name" value="Multidrug resistance protein D"/>
    <property type="match status" value="1"/>
</dbReference>
<evidence type="ECO:0000256" key="3">
    <source>
        <dbReference type="ARBA" id="ARBA00022475"/>
    </source>
</evidence>
<dbReference type="CDD" id="cd17321">
    <property type="entry name" value="MFS_MMR_MDR_like"/>
    <property type="match status" value="1"/>
</dbReference>
<feature type="transmembrane region" description="Helical" evidence="7">
    <location>
        <begin position="327"/>
        <end position="346"/>
    </location>
</feature>
<dbReference type="OrthoDB" id="9781469at2"/>
<keyword evidence="5 7" id="KW-1133">Transmembrane helix</keyword>
<feature type="transmembrane region" description="Helical" evidence="7">
    <location>
        <begin position="266"/>
        <end position="287"/>
    </location>
</feature>
<dbReference type="AlphaFoldDB" id="A0A1G6MT35"/>
<gene>
    <name evidence="9" type="ORF">SAMN05421872_10316</name>
</gene>
<evidence type="ECO:0000256" key="2">
    <source>
        <dbReference type="ARBA" id="ARBA00022448"/>
    </source>
</evidence>
<name>A0A1G6MT35_9ACTN</name>
<dbReference type="InterPro" id="IPR036259">
    <property type="entry name" value="MFS_trans_sf"/>
</dbReference>
<dbReference type="Gene3D" id="1.20.1250.20">
    <property type="entry name" value="MFS general substrate transporter like domains"/>
    <property type="match status" value="1"/>
</dbReference>
<dbReference type="Proteomes" id="UP000199034">
    <property type="component" value="Unassembled WGS sequence"/>
</dbReference>
<dbReference type="PROSITE" id="PS50850">
    <property type="entry name" value="MFS"/>
    <property type="match status" value="1"/>
</dbReference>
<dbReference type="EMBL" id="FMZM01000003">
    <property type="protein sequence ID" value="SDC58699.1"/>
    <property type="molecule type" value="Genomic_DNA"/>
</dbReference>
<evidence type="ECO:0000256" key="6">
    <source>
        <dbReference type="ARBA" id="ARBA00023136"/>
    </source>
</evidence>
<dbReference type="RefSeq" id="WP_090852267.1">
    <property type="nucleotide sequence ID" value="NZ_FMZM01000003.1"/>
</dbReference>
<dbReference type="InterPro" id="IPR020846">
    <property type="entry name" value="MFS_dom"/>
</dbReference>
<evidence type="ECO:0000313" key="9">
    <source>
        <dbReference type="EMBL" id="SDC58699.1"/>
    </source>
</evidence>
<protein>
    <submittedName>
        <fullName evidence="9">MFS transporter, DHA2 family, multidrug resistance protein</fullName>
    </submittedName>
</protein>
<feature type="transmembrane region" description="Helical" evidence="7">
    <location>
        <begin position="467"/>
        <end position="489"/>
    </location>
</feature>
<evidence type="ECO:0000259" key="8">
    <source>
        <dbReference type="PROSITE" id="PS50850"/>
    </source>
</evidence>
<keyword evidence="10" id="KW-1185">Reference proteome</keyword>
<dbReference type="PRINTS" id="PR01036">
    <property type="entry name" value="TCRTETB"/>
</dbReference>
<keyword evidence="2" id="KW-0813">Transport</keyword>
<evidence type="ECO:0000256" key="5">
    <source>
        <dbReference type="ARBA" id="ARBA00022989"/>
    </source>
</evidence>
<feature type="transmembrane region" description="Helical" evidence="7">
    <location>
        <begin position="45"/>
        <end position="63"/>
    </location>
</feature>
<organism evidence="9 10">
    <name type="scientific">Nocardioides lianchengensis</name>
    <dbReference type="NCBI Taxonomy" id="1045774"/>
    <lineage>
        <taxon>Bacteria</taxon>
        <taxon>Bacillati</taxon>
        <taxon>Actinomycetota</taxon>
        <taxon>Actinomycetes</taxon>
        <taxon>Propionibacteriales</taxon>
        <taxon>Nocardioidaceae</taxon>
        <taxon>Nocardioides</taxon>
    </lineage>
</organism>
<comment type="subcellular location">
    <subcellularLocation>
        <location evidence="1">Cell membrane</location>
        <topology evidence="1">Multi-pass membrane protein</topology>
    </subcellularLocation>
</comment>
<dbReference type="PANTHER" id="PTHR42718:SF47">
    <property type="entry name" value="METHYL VIOLOGEN RESISTANCE PROTEIN SMVA"/>
    <property type="match status" value="1"/>
</dbReference>
<dbReference type="Pfam" id="PF07690">
    <property type="entry name" value="MFS_1"/>
    <property type="match status" value="1"/>
</dbReference>
<evidence type="ECO:0000313" key="10">
    <source>
        <dbReference type="Proteomes" id="UP000199034"/>
    </source>
</evidence>
<feature type="transmembrane region" description="Helical" evidence="7">
    <location>
        <begin position="299"/>
        <end position="320"/>
    </location>
</feature>
<accession>A0A1G6MT35</accession>
<feature type="transmembrane region" description="Helical" evidence="7">
    <location>
        <begin position="75"/>
        <end position="93"/>
    </location>
</feature>
<dbReference type="STRING" id="1045774.SAMN05421872_10316"/>
<sequence>MSSSKRWAGLAVLCASLLVVVMDMTILSLALPAIAADLRPGAVEQLWMVDVYALVLAGLLVTASALGDRWGRRRMLVAGFATFGAASVAVLLVDSPEGVIAVRALLGVGGAMIMPSTLSMVRALFTDPRQRATALGWWGATAAVGAALGPIIGGALLEAFSWHSAFLVNVPVMAVAMVAALLLLPESRSDRPGTLDPLATVLSVVGMVALVYAVKHTGEHGVDAEGVGTAVVAVAALVLFVRRCLAQPDPVLEVRLFRSRAFTAGTVTALCTSIASIAALLLLSQWLQLVRGWSPLESGLALLPMAVAGVVCSPLAPALAERIGARPVLAGGLAVGGLGFLLVFLLPEPLSYVGVAASLVLVGAGSGSLAVASAAIMSGAPESKAGSAAAIEESSYEIGGVLGVAVLGSLAAAVYRADLPARDLAAAGLDAEASGVVRDSLGGALEVADVAGPGLAAQATEAFTHSLAWAGLAGGLVMLAAAALVWWLAPRDLDVSAGH</sequence>
<evidence type="ECO:0000256" key="7">
    <source>
        <dbReference type="SAM" id="Phobius"/>
    </source>
</evidence>
<dbReference type="GO" id="GO:0005886">
    <property type="term" value="C:plasma membrane"/>
    <property type="evidence" value="ECO:0007669"/>
    <property type="project" value="UniProtKB-SubCell"/>
</dbReference>
<evidence type="ECO:0000256" key="1">
    <source>
        <dbReference type="ARBA" id="ARBA00004651"/>
    </source>
</evidence>
<proteinExistence type="predicted"/>
<evidence type="ECO:0000256" key="4">
    <source>
        <dbReference type="ARBA" id="ARBA00022692"/>
    </source>
</evidence>
<feature type="transmembrane region" description="Helical" evidence="7">
    <location>
        <begin position="195"/>
        <end position="214"/>
    </location>
</feature>
<keyword evidence="3" id="KW-1003">Cell membrane</keyword>
<feature type="transmembrane region" description="Helical" evidence="7">
    <location>
        <begin position="99"/>
        <end position="125"/>
    </location>
</feature>
<keyword evidence="4 7" id="KW-0812">Transmembrane</keyword>
<feature type="transmembrane region" description="Helical" evidence="7">
    <location>
        <begin position="226"/>
        <end position="245"/>
    </location>
</feature>
<keyword evidence="6 7" id="KW-0472">Membrane</keyword>
<dbReference type="PANTHER" id="PTHR42718">
    <property type="entry name" value="MAJOR FACILITATOR SUPERFAMILY MULTIDRUG TRANSPORTER MFSC"/>
    <property type="match status" value="1"/>
</dbReference>
<feature type="transmembrane region" description="Helical" evidence="7">
    <location>
        <begin position="352"/>
        <end position="377"/>
    </location>
</feature>
<dbReference type="InterPro" id="IPR011701">
    <property type="entry name" value="MFS"/>
</dbReference>
<feature type="transmembrane region" description="Helical" evidence="7">
    <location>
        <begin position="137"/>
        <end position="156"/>
    </location>
</feature>
<dbReference type="SUPFAM" id="SSF103473">
    <property type="entry name" value="MFS general substrate transporter"/>
    <property type="match status" value="1"/>
</dbReference>
<feature type="transmembrane region" description="Helical" evidence="7">
    <location>
        <begin position="162"/>
        <end position="183"/>
    </location>
</feature>
<feature type="domain" description="Major facilitator superfamily (MFS) profile" evidence="8">
    <location>
        <begin position="9"/>
        <end position="493"/>
    </location>
</feature>
<reference evidence="9 10" key="1">
    <citation type="submission" date="2016-10" db="EMBL/GenBank/DDBJ databases">
        <authorList>
            <person name="de Groot N.N."/>
        </authorList>
    </citation>
    <scope>NUCLEOTIDE SEQUENCE [LARGE SCALE GENOMIC DNA]</scope>
    <source>
        <strain evidence="9 10">CGMCC 4.6858</strain>
    </source>
</reference>
<dbReference type="GO" id="GO:0022857">
    <property type="term" value="F:transmembrane transporter activity"/>
    <property type="evidence" value="ECO:0007669"/>
    <property type="project" value="InterPro"/>
</dbReference>